<dbReference type="RefSeq" id="WP_275233109.1">
    <property type="nucleotide sequence ID" value="NZ_JARDXE010000039.1"/>
</dbReference>
<dbReference type="EMBL" id="JARDXE010000039">
    <property type="protein sequence ID" value="MDE8649957.1"/>
    <property type="molecule type" value="Genomic_DNA"/>
</dbReference>
<keyword evidence="1" id="KW-0255">Endonuclease</keyword>
<evidence type="ECO:0000313" key="1">
    <source>
        <dbReference type="EMBL" id="MDE8649957.1"/>
    </source>
</evidence>
<dbReference type="Gene3D" id="1.10.30.50">
    <property type="match status" value="1"/>
</dbReference>
<dbReference type="InterPro" id="IPR003615">
    <property type="entry name" value="HNH_nuc"/>
</dbReference>
<gene>
    <name evidence="1" type="ORF">PXH69_33880</name>
</gene>
<protein>
    <submittedName>
        <fullName evidence="1">HNH endonuclease signature motif containing protein</fullName>
    </submittedName>
</protein>
<comment type="caution">
    <text evidence="1">The sequence shown here is derived from an EMBL/GenBank/DDBJ whole genome shotgun (WGS) entry which is preliminary data.</text>
</comment>
<dbReference type="AlphaFoldDB" id="A0AAW6LXY1"/>
<dbReference type="Proteomes" id="UP001217325">
    <property type="component" value="Unassembled WGS sequence"/>
</dbReference>
<organism evidence="1 2">
    <name type="scientific">Rhodococcus qingshengii</name>
    <dbReference type="NCBI Taxonomy" id="334542"/>
    <lineage>
        <taxon>Bacteria</taxon>
        <taxon>Bacillati</taxon>
        <taxon>Actinomycetota</taxon>
        <taxon>Actinomycetes</taxon>
        <taxon>Mycobacteriales</taxon>
        <taxon>Nocardiaceae</taxon>
        <taxon>Rhodococcus</taxon>
        <taxon>Rhodococcus erythropolis group</taxon>
    </lineage>
</organism>
<dbReference type="CDD" id="cd00085">
    <property type="entry name" value="HNHc"/>
    <property type="match status" value="1"/>
</dbReference>
<proteinExistence type="predicted"/>
<evidence type="ECO:0000313" key="2">
    <source>
        <dbReference type="Proteomes" id="UP001217325"/>
    </source>
</evidence>
<keyword evidence="1" id="KW-0378">Hydrolase</keyword>
<reference evidence="1" key="1">
    <citation type="submission" date="2023-02" db="EMBL/GenBank/DDBJ databases">
        <title>A novel hydrolase synthesized by Rhodococcus erythropolis HQ is responsible for the detoxification of Zearalenone.</title>
        <authorList>
            <person name="Hu J."/>
            <person name="Xu J."/>
        </authorList>
    </citation>
    <scope>NUCLEOTIDE SEQUENCE</scope>
    <source>
        <strain evidence="1">HQ</strain>
    </source>
</reference>
<name>A0AAW6LXY1_RHOSG</name>
<sequence length="348" mass="38349">MTMFPKTRTGNAATYQVRYRPGDSDANAILRVALLKEGKDRCYLCKARVTFAGSEIDHIVPRTISPTNLELIKEKHLTPAQSEGFGLHLAHNLAPICTICNSTKLDSTFEDVPALTLWLKMAHERQAAVEKSVMDLRSESGIKKAMSNLLAADFSSATAQECLSTIGPAVIDRLRSEVPAVLEGPSAYVYKGEYSDHGWDEPRTFAHGPLVRPIVLDEGSRRAKIALEEVFRWDFDESLDIAFDAVKRAIKDEHADQLRGSSEEGSSAELGSVEAQTIITVNDVRIEEGIVIVRGSYESDGSAEIAIVDYQNDSGTTWIQEDVESEGEFEVLLWGEQLKPEAGDVFLC</sequence>
<keyword evidence="1" id="KW-0540">Nuclease</keyword>
<accession>A0AAW6LXY1</accession>
<dbReference type="GO" id="GO:0004519">
    <property type="term" value="F:endonuclease activity"/>
    <property type="evidence" value="ECO:0007669"/>
    <property type="project" value="UniProtKB-KW"/>
</dbReference>